<dbReference type="Proteomes" id="UP000504637">
    <property type="component" value="Unplaced"/>
</dbReference>
<gene>
    <name evidence="4" type="ORF">K489DRAFT_374950</name>
</gene>
<dbReference type="GeneID" id="54361372"/>
<keyword evidence="2" id="KW-0812">Transmembrane</keyword>
<feature type="transmembrane region" description="Helical" evidence="2">
    <location>
        <begin position="68"/>
        <end position="92"/>
    </location>
</feature>
<keyword evidence="2" id="KW-0472">Membrane</keyword>
<organism evidence="4">
    <name type="scientific">Dissoconium aciculare CBS 342.82</name>
    <dbReference type="NCBI Taxonomy" id="1314786"/>
    <lineage>
        <taxon>Eukaryota</taxon>
        <taxon>Fungi</taxon>
        <taxon>Dikarya</taxon>
        <taxon>Ascomycota</taxon>
        <taxon>Pezizomycotina</taxon>
        <taxon>Dothideomycetes</taxon>
        <taxon>Dothideomycetidae</taxon>
        <taxon>Mycosphaerellales</taxon>
        <taxon>Dissoconiaceae</taxon>
        <taxon>Dissoconium</taxon>
    </lineage>
</organism>
<reference evidence="4" key="3">
    <citation type="submission" date="2025-08" db="UniProtKB">
        <authorList>
            <consortium name="RefSeq"/>
        </authorList>
    </citation>
    <scope>IDENTIFICATION</scope>
    <source>
        <strain evidence="4">CBS 342.82</strain>
    </source>
</reference>
<keyword evidence="3" id="KW-1185">Reference proteome</keyword>
<reference evidence="4" key="2">
    <citation type="submission" date="2020-04" db="EMBL/GenBank/DDBJ databases">
        <authorList>
            <consortium name="NCBI Genome Project"/>
        </authorList>
    </citation>
    <scope>NUCLEOTIDE SEQUENCE</scope>
    <source>
        <strain evidence="4">CBS 342.82</strain>
    </source>
</reference>
<protein>
    <submittedName>
        <fullName evidence="4">Uncharacterized protein</fullName>
    </submittedName>
</protein>
<evidence type="ECO:0000313" key="4">
    <source>
        <dbReference type="RefSeq" id="XP_033463905.1"/>
    </source>
</evidence>
<dbReference type="RefSeq" id="XP_033463905.1">
    <property type="nucleotide sequence ID" value="XM_033603572.1"/>
</dbReference>
<evidence type="ECO:0000256" key="2">
    <source>
        <dbReference type="SAM" id="Phobius"/>
    </source>
</evidence>
<feature type="compositionally biased region" description="Basic and acidic residues" evidence="1">
    <location>
        <begin position="114"/>
        <end position="124"/>
    </location>
</feature>
<accession>A0A6J3MGR0</accession>
<reference evidence="4" key="1">
    <citation type="submission" date="2020-01" db="EMBL/GenBank/DDBJ databases">
        <authorList>
            <consortium name="DOE Joint Genome Institute"/>
            <person name="Haridas S."/>
            <person name="Albert R."/>
            <person name="Binder M."/>
            <person name="Bloem J."/>
            <person name="Labutti K."/>
            <person name="Salamov A."/>
            <person name="Andreopoulos B."/>
            <person name="Baker S.E."/>
            <person name="Barry K."/>
            <person name="Bills G."/>
            <person name="Bluhm B.H."/>
            <person name="Cannon C."/>
            <person name="Castanera R."/>
            <person name="Culley D.E."/>
            <person name="Daum C."/>
            <person name="Ezra D."/>
            <person name="Gonzalez J.B."/>
            <person name="Henrissat B."/>
            <person name="Kuo A."/>
            <person name="Liang C."/>
            <person name="Lipzen A."/>
            <person name="Lutzoni F."/>
            <person name="Magnuson J."/>
            <person name="Mondo S."/>
            <person name="Nolan M."/>
            <person name="Ohm R."/>
            <person name="Pangilinan J."/>
            <person name="Park H.-J."/>
            <person name="Ramirez L."/>
            <person name="Alfaro M."/>
            <person name="Sun H."/>
            <person name="Tritt A."/>
            <person name="Yoshinaga Y."/>
            <person name="Zwiers L.-H."/>
            <person name="Turgeon B.G."/>
            <person name="Goodwin S.B."/>
            <person name="Spatafora J.W."/>
            <person name="Crous P.W."/>
            <person name="Grigoriev I.V."/>
        </authorList>
    </citation>
    <scope>NUCLEOTIDE SEQUENCE</scope>
    <source>
        <strain evidence="4">CBS 342.82</strain>
    </source>
</reference>
<proteinExistence type="predicted"/>
<keyword evidence="2" id="KW-1133">Transmembrane helix</keyword>
<feature type="region of interest" description="Disordered" evidence="1">
    <location>
        <begin position="100"/>
        <end position="124"/>
    </location>
</feature>
<feature type="transmembrane region" description="Helical" evidence="2">
    <location>
        <begin position="30"/>
        <end position="48"/>
    </location>
</feature>
<dbReference type="AlphaFoldDB" id="A0A6J3MGR0"/>
<sequence>MNSNLPTTDAPAANSHDQRPTSPPRISRQFKWMLIILVVISMVGKPQLTDWVQAVISYNKEPSLEIMIDVFFTSSTLLYNMVLGGYATWAFLTYTRIRGSQHDNTGRRSGHQTDAPRDMKGAAS</sequence>
<feature type="region of interest" description="Disordered" evidence="1">
    <location>
        <begin position="1"/>
        <end position="24"/>
    </location>
</feature>
<name>A0A6J3MGR0_9PEZI</name>
<evidence type="ECO:0000256" key="1">
    <source>
        <dbReference type="SAM" id="MobiDB-lite"/>
    </source>
</evidence>
<evidence type="ECO:0000313" key="3">
    <source>
        <dbReference type="Proteomes" id="UP000504637"/>
    </source>
</evidence>